<evidence type="ECO:0000313" key="1">
    <source>
        <dbReference type="EMBL" id="SVB79321.1"/>
    </source>
</evidence>
<organism evidence="1">
    <name type="scientific">marine metagenome</name>
    <dbReference type="NCBI Taxonomy" id="408172"/>
    <lineage>
        <taxon>unclassified sequences</taxon>
        <taxon>metagenomes</taxon>
        <taxon>ecological metagenomes</taxon>
    </lineage>
</organism>
<feature type="non-terminal residue" evidence="1">
    <location>
        <position position="115"/>
    </location>
</feature>
<reference evidence="1" key="1">
    <citation type="submission" date="2018-05" db="EMBL/GenBank/DDBJ databases">
        <authorList>
            <person name="Lanie J.A."/>
            <person name="Ng W.-L."/>
            <person name="Kazmierczak K.M."/>
            <person name="Andrzejewski T.M."/>
            <person name="Davidsen T.M."/>
            <person name="Wayne K.J."/>
            <person name="Tettelin H."/>
            <person name="Glass J.I."/>
            <person name="Rusch D."/>
            <person name="Podicherti R."/>
            <person name="Tsui H.-C.T."/>
            <person name="Winkler M.E."/>
        </authorList>
    </citation>
    <scope>NUCLEOTIDE SEQUENCE</scope>
</reference>
<gene>
    <name evidence="1" type="ORF">METZ01_LOCUS232175</name>
</gene>
<sequence length="115" mass="13392">MHPMVKSAILPGWGESAKNSVVRARIFRLTETMLWIGYVGVNMFSNHAETQYQSFAAIHAGIDPQGKDHSYWVDIGNYPDINAYNDEHLRFRETENLYALNGEWNWNWDSDENRN</sequence>
<protein>
    <submittedName>
        <fullName evidence="1">Uncharacterized protein</fullName>
    </submittedName>
</protein>
<dbReference type="EMBL" id="UINC01057782">
    <property type="protein sequence ID" value="SVB79321.1"/>
    <property type="molecule type" value="Genomic_DNA"/>
</dbReference>
<dbReference type="AlphaFoldDB" id="A0A382GYR4"/>
<name>A0A382GYR4_9ZZZZ</name>
<accession>A0A382GYR4</accession>
<proteinExistence type="predicted"/>